<keyword evidence="1" id="KW-0472">Membrane</keyword>
<proteinExistence type="predicted"/>
<dbReference type="AlphaFoldDB" id="A0A974DJW0"/>
<gene>
    <name evidence="2" type="ORF">XELAEV_18015470mg</name>
</gene>
<keyword evidence="1" id="KW-1133">Transmembrane helix</keyword>
<protein>
    <submittedName>
        <fullName evidence="2">Uncharacterized protein</fullName>
    </submittedName>
</protein>
<organism evidence="2 3">
    <name type="scientific">Xenopus laevis</name>
    <name type="common">African clawed frog</name>
    <dbReference type="NCBI Taxonomy" id="8355"/>
    <lineage>
        <taxon>Eukaryota</taxon>
        <taxon>Metazoa</taxon>
        <taxon>Chordata</taxon>
        <taxon>Craniata</taxon>
        <taxon>Vertebrata</taxon>
        <taxon>Euteleostomi</taxon>
        <taxon>Amphibia</taxon>
        <taxon>Batrachia</taxon>
        <taxon>Anura</taxon>
        <taxon>Pipoidea</taxon>
        <taxon>Pipidae</taxon>
        <taxon>Xenopodinae</taxon>
        <taxon>Xenopus</taxon>
        <taxon>Xenopus</taxon>
    </lineage>
</organism>
<keyword evidence="1" id="KW-0812">Transmembrane</keyword>
<reference evidence="3" key="1">
    <citation type="journal article" date="2016" name="Nature">
        <title>Genome evolution in the allotetraploid frog Xenopus laevis.</title>
        <authorList>
            <person name="Session A.M."/>
            <person name="Uno Y."/>
            <person name="Kwon T."/>
            <person name="Chapman J.A."/>
            <person name="Toyoda A."/>
            <person name="Takahashi S."/>
            <person name="Fukui A."/>
            <person name="Hikosaka A."/>
            <person name="Suzuki A."/>
            <person name="Kondo M."/>
            <person name="van Heeringen S.J."/>
            <person name="Quigley I."/>
            <person name="Heinz S."/>
            <person name="Ogino H."/>
            <person name="Ochi H."/>
            <person name="Hellsten U."/>
            <person name="Lyons J.B."/>
            <person name="Simakov O."/>
            <person name="Putnam N."/>
            <person name="Stites J."/>
            <person name="Kuroki Y."/>
            <person name="Tanaka T."/>
            <person name="Michiue T."/>
            <person name="Watanabe M."/>
            <person name="Bogdanovic O."/>
            <person name="Lister R."/>
            <person name="Georgiou G."/>
            <person name="Paranjpe S.S."/>
            <person name="van Kruijsbergen I."/>
            <person name="Shu S."/>
            <person name="Carlson J."/>
            <person name="Kinoshita T."/>
            <person name="Ohta Y."/>
            <person name="Mawaribuchi S."/>
            <person name="Jenkins J."/>
            <person name="Grimwood J."/>
            <person name="Schmutz J."/>
            <person name="Mitros T."/>
            <person name="Mozaffari S.V."/>
            <person name="Suzuki Y."/>
            <person name="Haramoto Y."/>
            <person name="Yamamoto T.S."/>
            <person name="Takagi C."/>
            <person name="Heald R."/>
            <person name="Miller K."/>
            <person name="Haudenschild C."/>
            <person name="Kitzman J."/>
            <person name="Nakayama T."/>
            <person name="Izutsu Y."/>
            <person name="Robert J."/>
            <person name="Fortriede J."/>
            <person name="Burns K."/>
            <person name="Lotay V."/>
            <person name="Karimi K."/>
            <person name="Yasuoka Y."/>
            <person name="Dichmann D.S."/>
            <person name="Flajnik M.F."/>
            <person name="Houston D.W."/>
            <person name="Shendure J."/>
            <person name="DuPasquier L."/>
            <person name="Vize P.D."/>
            <person name="Zorn A.M."/>
            <person name="Ito M."/>
            <person name="Marcotte E.M."/>
            <person name="Wallingford J.B."/>
            <person name="Ito Y."/>
            <person name="Asashima M."/>
            <person name="Ueno N."/>
            <person name="Matsuda Y."/>
            <person name="Veenstra G.J."/>
            <person name="Fujiyama A."/>
            <person name="Harland R.M."/>
            <person name="Taira M."/>
            <person name="Rokhsar D.S."/>
        </authorList>
    </citation>
    <scope>NUCLEOTIDE SEQUENCE [LARGE SCALE GENOMIC DNA]</scope>
    <source>
        <strain evidence="3">J</strain>
    </source>
</reference>
<evidence type="ECO:0000313" key="3">
    <source>
        <dbReference type="Proteomes" id="UP000694892"/>
    </source>
</evidence>
<name>A0A974DJW0_XENLA</name>
<dbReference type="EMBL" id="CM004469">
    <property type="protein sequence ID" value="OCT92411.1"/>
    <property type="molecule type" value="Genomic_DNA"/>
</dbReference>
<sequence>MCYKNTPVCKAKFFSLWLYIDALNGGYIFVYTIPLKLSGLIKRSIVYKIFLLVHKTGSATSAAVIHVSCE</sequence>
<feature type="transmembrane region" description="Helical" evidence="1">
    <location>
        <begin position="14"/>
        <end position="33"/>
    </location>
</feature>
<accession>A0A974DJW0</accession>
<evidence type="ECO:0000256" key="1">
    <source>
        <dbReference type="SAM" id="Phobius"/>
    </source>
</evidence>
<evidence type="ECO:0000313" key="2">
    <source>
        <dbReference type="EMBL" id="OCT92411.1"/>
    </source>
</evidence>
<dbReference type="Proteomes" id="UP000694892">
    <property type="component" value="Chromosome 2S"/>
</dbReference>